<feature type="region of interest" description="Disordered" evidence="1">
    <location>
        <begin position="18"/>
        <end position="39"/>
    </location>
</feature>
<evidence type="ECO:0000256" key="1">
    <source>
        <dbReference type="SAM" id="MobiDB-lite"/>
    </source>
</evidence>
<dbReference type="EMBL" id="JACTNZ010000004">
    <property type="protein sequence ID" value="KAG5553842.1"/>
    <property type="molecule type" value="Genomic_DNA"/>
</dbReference>
<name>A0AAV6KNQ5_9ERIC</name>
<proteinExistence type="predicted"/>
<evidence type="ECO:0000313" key="2">
    <source>
        <dbReference type="EMBL" id="KAG5553842.1"/>
    </source>
</evidence>
<sequence>MGKKQVVVVVLWRSRSASCRPLSPSSGGQETSGGRRGERGELRWIDQNMSSITCPYVHQFWHEPHLWMDYETVTSNVSQLERLKLIQLEGFTNEEDDQLMMLMNLLLRQPVALKSMTVGVDVRCDGGRAEDKDRREEGKERREEWEMEMEMEMEMNG</sequence>
<accession>A0AAV6KNQ5</accession>
<reference evidence="2" key="1">
    <citation type="submission" date="2020-08" db="EMBL/GenBank/DDBJ databases">
        <title>Plant Genome Project.</title>
        <authorList>
            <person name="Zhang R.-G."/>
        </authorList>
    </citation>
    <scope>NUCLEOTIDE SEQUENCE</scope>
    <source>
        <strain evidence="2">WSP0</strain>
        <tissue evidence="2">Leaf</tissue>
    </source>
</reference>
<evidence type="ECO:0000313" key="3">
    <source>
        <dbReference type="Proteomes" id="UP000823749"/>
    </source>
</evidence>
<dbReference type="AlphaFoldDB" id="A0AAV6KNQ5"/>
<protein>
    <submittedName>
        <fullName evidence="2">Uncharacterized protein</fullName>
    </submittedName>
</protein>
<organism evidence="2 3">
    <name type="scientific">Rhododendron griersonianum</name>
    <dbReference type="NCBI Taxonomy" id="479676"/>
    <lineage>
        <taxon>Eukaryota</taxon>
        <taxon>Viridiplantae</taxon>
        <taxon>Streptophyta</taxon>
        <taxon>Embryophyta</taxon>
        <taxon>Tracheophyta</taxon>
        <taxon>Spermatophyta</taxon>
        <taxon>Magnoliopsida</taxon>
        <taxon>eudicotyledons</taxon>
        <taxon>Gunneridae</taxon>
        <taxon>Pentapetalae</taxon>
        <taxon>asterids</taxon>
        <taxon>Ericales</taxon>
        <taxon>Ericaceae</taxon>
        <taxon>Ericoideae</taxon>
        <taxon>Rhodoreae</taxon>
        <taxon>Rhododendron</taxon>
    </lineage>
</organism>
<gene>
    <name evidence="2" type="ORF">RHGRI_011647</name>
</gene>
<dbReference type="Proteomes" id="UP000823749">
    <property type="component" value="Chromosome 4"/>
</dbReference>
<comment type="caution">
    <text evidence="2">The sequence shown here is derived from an EMBL/GenBank/DDBJ whole genome shotgun (WGS) entry which is preliminary data.</text>
</comment>
<keyword evidence="3" id="KW-1185">Reference proteome</keyword>